<dbReference type="EMBL" id="JBHUKS010000004">
    <property type="protein sequence ID" value="MFD2466611.1"/>
    <property type="molecule type" value="Genomic_DNA"/>
</dbReference>
<name>A0ABW5H0B2_9PSEU</name>
<keyword evidence="3" id="KW-1185">Reference proteome</keyword>
<accession>A0ABW5H0B2</accession>
<proteinExistence type="predicted"/>
<comment type="caution">
    <text evidence="2">The sequence shown here is derived from an EMBL/GenBank/DDBJ whole genome shotgun (WGS) entry which is preliminary data.</text>
</comment>
<organism evidence="2 3">
    <name type="scientific">Amycolatopsis silviterrae</name>
    <dbReference type="NCBI Taxonomy" id="1656914"/>
    <lineage>
        <taxon>Bacteria</taxon>
        <taxon>Bacillati</taxon>
        <taxon>Actinomycetota</taxon>
        <taxon>Actinomycetes</taxon>
        <taxon>Pseudonocardiales</taxon>
        <taxon>Pseudonocardiaceae</taxon>
        <taxon>Amycolatopsis</taxon>
    </lineage>
</organism>
<dbReference type="Proteomes" id="UP001597483">
    <property type="component" value="Unassembled WGS sequence"/>
</dbReference>
<reference evidence="3" key="1">
    <citation type="journal article" date="2019" name="Int. J. Syst. Evol. Microbiol.">
        <title>The Global Catalogue of Microorganisms (GCM) 10K type strain sequencing project: providing services to taxonomists for standard genome sequencing and annotation.</title>
        <authorList>
            <consortium name="The Broad Institute Genomics Platform"/>
            <consortium name="The Broad Institute Genome Sequencing Center for Infectious Disease"/>
            <person name="Wu L."/>
            <person name="Ma J."/>
        </authorList>
    </citation>
    <scope>NUCLEOTIDE SEQUENCE [LARGE SCALE GENOMIC DNA]</scope>
    <source>
        <strain evidence="3">CGMCC 4.7641</strain>
    </source>
</reference>
<feature type="chain" id="PRO_5046401299" description="Secreted protein" evidence="1">
    <location>
        <begin position="34"/>
        <end position="148"/>
    </location>
</feature>
<evidence type="ECO:0000313" key="2">
    <source>
        <dbReference type="EMBL" id="MFD2466611.1"/>
    </source>
</evidence>
<feature type="signal peptide" evidence="1">
    <location>
        <begin position="1"/>
        <end position="33"/>
    </location>
</feature>
<protein>
    <recommendedName>
        <fullName evidence="4">Secreted protein</fullName>
    </recommendedName>
</protein>
<evidence type="ECO:0008006" key="4">
    <source>
        <dbReference type="Google" id="ProtNLM"/>
    </source>
</evidence>
<gene>
    <name evidence="2" type="ORF">ACFSVL_04355</name>
</gene>
<evidence type="ECO:0000256" key="1">
    <source>
        <dbReference type="SAM" id="SignalP"/>
    </source>
</evidence>
<evidence type="ECO:0000313" key="3">
    <source>
        <dbReference type="Proteomes" id="UP001597483"/>
    </source>
</evidence>
<keyword evidence="1" id="KW-0732">Signal</keyword>
<dbReference type="RefSeq" id="WP_378300692.1">
    <property type="nucleotide sequence ID" value="NZ_JBHUKS010000004.1"/>
</dbReference>
<sequence length="148" mass="15318">MTTTSMRRPGRAAGLALSLVLGGLCLAPLPAQAAVPQSAAHQLAGKKTPVHIKAGPVKAKVHKGEQLRIHGHVATGPAGRGDDGGFLYLQQQTQAGVWVNLASTLCSPGDFNLGVRLSVSGSLTLRVFHPESTLFTAAVSTVFTVVVF</sequence>